<dbReference type="PROSITE" id="PS50936">
    <property type="entry name" value="ENGC_GTPASE"/>
    <property type="match status" value="1"/>
</dbReference>
<feature type="binding site" evidence="3">
    <location>
        <position position="279"/>
    </location>
    <ligand>
        <name>Zn(2+)</name>
        <dbReference type="ChEBI" id="CHEBI:29105"/>
    </ligand>
</feature>
<dbReference type="RefSeq" id="WP_024268178.1">
    <property type="nucleotide sequence ID" value="NC_023035.1"/>
</dbReference>
<feature type="binding site" evidence="3">
    <location>
        <position position="285"/>
    </location>
    <ligand>
        <name>Zn(2+)</name>
        <dbReference type="ChEBI" id="CHEBI:29105"/>
    </ligand>
</feature>
<dbReference type="Gene3D" id="3.40.50.300">
    <property type="entry name" value="P-loop containing nucleotide triphosphate hydrolases"/>
    <property type="match status" value="1"/>
</dbReference>
<feature type="binding site" evidence="3">
    <location>
        <begin position="189"/>
        <end position="197"/>
    </location>
    <ligand>
        <name>GTP</name>
        <dbReference type="ChEBI" id="CHEBI:37565"/>
    </ligand>
</feature>
<dbReference type="CDD" id="cd01854">
    <property type="entry name" value="YjeQ_EngC"/>
    <property type="match status" value="1"/>
</dbReference>
<name>V5WJB9_9SPIO</name>
<evidence type="ECO:0000256" key="2">
    <source>
        <dbReference type="ARBA" id="ARBA00023134"/>
    </source>
</evidence>
<comment type="subunit">
    <text evidence="3">Monomer. Associates with 30S ribosomal subunit, binds 16S rRNA.</text>
</comment>
<dbReference type="GO" id="GO:0019843">
    <property type="term" value="F:rRNA binding"/>
    <property type="evidence" value="ECO:0007669"/>
    <property type="project" value="UniProtKB-KW"/>
</dbReference>
<evidence type="ECO:0000256" key="3">
    <source>
        <dbReference type="HAMAP-Rule" id="MF_01820"/>
    </source>
</evidence>
<dbReference type="AlphaFoldDB" id="V5WJB9"/>
<dbReference type="EC" id="3.6.1.-" evidence="3"/>
<keyword evidence="3" id="KW-0694">RNA-binding</keyword>
<dbReference type="GO" id="GO:0003924">
    <property type="term" value="F:GTPase activity"/>
    <property type="evidence" value="ECO:0007669"/>
    <property type="project" value="UniProtKB-UniRule"/>
</dbReference>
<organism evidence="6 7">
    <name type="scientific">Salinispira pacifica</name>
    <dbReference type="NCBI Taxonomy" id="1307761"/>
    <lineage>
        <taxon>Bacteria</taxon>
        <taxon>Pseudomonadati</taxon>
        <taxon>Spirochaetota</taxon>
        <taxon>Spirochaetia</taxon>
        <taxon>Spirochaetales</taxon>
        <taxon>Spirochaetaceae</taxon>
        <taxon>Salinispira</taxon>
    </lineage>
</organism>
<dbReference type="OrthoDB" id="9809485at2"/>
<dbReference type="STRING" id="1307761.L21SP2_1888"/>
<keyword evidence="3" id="KW-0378">Hydrolase</keyword>
<dbReference type="InterPro" id="IPR027417">
    <property type="entry name" value="P-loop_NTPase"/>
</dbReference>
<dbReference type="PROSITE" id="PS51721">
    <property type="entry name" value="G_CP"/>
    <property type="match status" value="1"/>
</dbReference>
<reference evidence="6 7" key="1">
    <citation type="journal article" date="2015" name="Stand. Genomic Sci.">
        <title>Complete genome sequence and description of Salinispira pacifica gen. nov., sp. nov., a novel spirochaete isolated form a hypersaline microbial mat.</title>
        <authorList>
            <person name="Ben Hania W."/>
            <person name="Joseph M."/>
            <person name="Schumann P."/>
            <person name="Bunk B."/>
            <person name="Fiebig A."/>
            <person name="Sproer C."/>
            <person name="Klenk H.P."/>
            <person name="Fardeau M.L."/>
            <person name="Spring S."/>
        </authorList>
    </citation>
    <scope>NUCLEOTIDE SEQUENCE [LARGE SCALE GENOMIC DNA]</scope>
    <source>
        <strain evidence="6 7">L21-RPul-D2</strain>
    </source>
</reference>
<feature type="binding site" evidence="3">
    <location>
        <begin position="138"/>
        <end position="141"/>
    </location>
    <ligand>
        <name>GTP</name>
        <dbReference type="ChEBI" id="CHEBI:37565"/>
    </ligand>
</feature>
<dbReference type="GO" id="GO:0042274">
    <property type="term" value="P:ribosomal small subunit biogenesis"/>
    <property type="evidence" value="ECO:0007669"/>
    <property type="project" value="UniProtKB-UniRule"/>
</dbReference>
<dbReference type="Pfam" id="PF03193">
    <property type="entry name" value="RsgA_GTPase"/>
    <property type="match status" value="1"/>
</dbReference>
<dbReference type="PANTHER" id="PTHR32120:SF11">
    <property type="entry name" value="SMALL RIBOSOMAL SUBUNIT BIOGENESIS GTPASE RSGA 1, MITOCHONDRIAL-RELATED"/>
    <property type="match status" value="1"/>
</dbReference>
<evidence type="ECO:0000259" key="5">
    <source>
        <dbReference type="PROSITE" id="PS51721"/>
    </source>
</evidence>
<dbReference type="eggNOG" id="COG1162">
    <property type="taxonomic scope" value="Bacteria"/>
</dbReference>
<dbReference type="KEGG" id="slr:L21SP2_1888"/>
<keyword evidence="3" id="KW-0862">Zinc</keyword>
<keyword evidence="3" id="KW-0699">rRNA-binding</keyword>
<evidence type="ECO:0000313" key="6">
    <source>
        <dbReference type="EMBL" id="AHC15261.1"/>
    </source>
</evidence>
<comment type="subcellular location">
    <subcellularLocation>
        <location evidence="3">Cytoplasm</location>
    </subcellularLocation>
</comment>
<protein>
    <recommendedName>
        <fullName evidence="3">Small ribosomal subunit biogenesis GTPase RsgA</fullName>
        <ecNumber evidence="3">3.6.1.-</ecNumber>
    </recommendedName>
</protein>
<keyword evidence="2 3" id="KW-0342">GTP-binding</keyword>
<dbReference type="InterPro" id="IPR010914">
    <property type="entry name" value="RsgA_GTPase_dom"/>
</dbReference>
<keyword evidence="3" id="KW-0479">Metal-binding</keyword>
<dbReference type="PROSITE" id="PS00675">
    <property type="entry name" value="SIGMA54_INTERACT_1"/>
    <property type="match status" value="1"/>
</dbReference>
<dbReference type="PANTHER" id="PTHR32120">
    <property type="entry name" value="SMALL RIBOSOMAL SUBUNIT BIOGENESIS GTPASE RSGA"/>
    <property type="match status" value="1"/>
</dbReference>
<dbReference type="GO" id="GO:0005525">
    <property type="term" value="F:GTP binding"/>
    <property type="evidence" value="ECO:0007669"/>
    <property type="project" value="UniProtKB-UniRule"/>
</dbReference>
<dbReference type="SUPFAM" id="SSF52540">
    <property type="entry name" value="P-loop containing nucleoside triphosphate hydrolases"/>
    <property type="match status" value="1"/>
</dbReference>
<dbReference type="EMBL" id="CP006939">
    <property type="protein sequence ID" value="AHC15261.1"/>
    <property type="molecule type" value="Genomic_DNA"/>
</dbReference>
<dbReference type="GO" id="GO:0005737">
    <property type="term" value="C:cytoplasm"/>
    <property type="evidence" value="ECO:0007669"/>
    <property type="project" value="UniProtKB-SubCell"/>
</dbReference>
<keyword evidence="7" id="KW-1185">Reference proteome</keyword>
<evidence type="ECO:0000256" key="1">
    <source>
        <dbReference type="ARBA" id="ARBA00022741"/>
    </source>
</evidence>
<evidence type="ECO:0000259" key="4">
    <source>
        <dbReference type="PROSITE" id="PS50936"/>
    </source>
</evidence>
<feature type="domain" description="CP-type G" evidence="5">
    <location>
        <begin position="86"/>
        <end position="248"/>
    </location>
</feature>
<feature type="binding site" evidence="3">
    <location>
        <position position="277"/>
    </location>
    <ligand>
        <name>Zn(2+)</name>
        <dbReference type="ChEBI" id="CHEBI:29105"/>
    </ligand>
</feature>
<dbReference type="Proteomes" id="UP000018680">
    <property type="component" value="Chromosome"/>
</dbReference>
<dbReference type="GO" id="GO:0046872">
    <property type="term" value="F:metal ion binding"/>
    <property type="evidence" value="ECO:0007669"/>
    <property type="project" value="UniProtKB-KW"/>
</dbReference>
<keyword evidence="3" id="KW-0690">Ribosome biogenesis</keyword>
<proteinExistence type="inferred from homology"/>
<feature type="binding site" evidence="3">
    <location>
        <position position="272"/>
    </location>
    <ligand>
        <name>Zn(2+)</name>
        <dbReference type="ChEBI" id="CHEBI:29105"/>
    </ligand>
</feature>
<comment type="cofactor">
    <cofactor evidence="3">
        <name>Zn(2+)</name>
        <dbReference type="ChEBI" id="CHEBI:29105"/>
    </cofactor>
    <text evidence="3">Binds 1 zinc ion per subunit.</text>
</comment>
<evidence type="ECO:0000313" key="7">
    <source>
        <dbReference type="Proteomes" id="UP000018680"/>
    </source>
</evidence>
<feature type="domain" description="EngC GTPase" evidence="4">
    <location>
        <begin position="98"/>
        <end position="246"/>
    </location>
</feature>
<dbReference type="NCBIfam" id="TIGR00157">
    <property type="entry name" value="ribosome small subunit-dependent GTPase A"/>
    <property type="match status" value="1"/>
</dbReference>
<keyword evidence="3" id="KW-0963">Cytoplasm</keyword>
<dbReference type="Gene3D" id="1.10.40.50">
    <property type="entry name" value="Probable gtpase engc, domain 3"/>
    <property type="match status" value="1"/>
</dbReference>
<comment type="similarity">
    <text evidence="3">Belongs to the TRAFAC class YlqF/YawG GTPase family. RsgA subfamily.</text>
</comment>
<keyword evidence="1 3" id="KW-0547">Nucleotide-binding</keyword>
<gene>
    <name evidence="3" type="primary">rsgA</name>
    <name evidence="6" type="ORF">L21SP2_1888</name>
</gene>
<dbReference type="InterPro" id="IPR030378">
    <property type="entry name" value="G_CP_dom"/>
</dbReference>
<accession>V5WJB9</accession>
<dbReference type="HOGENOM" id="CLU_033617_2_0_12"/>
<dbReference type="PATRIC" id="fig|1307761.3.peg.1882"/>
<comment type="function">
    <text evidence="3">One of several proteins that assist in the late maturation steps of the functional core of the 30S ribosomal subunit. Helps release RbfA from mature subunits. May play a role in the assembly of ribosomal proteins into the subunit. Circularly permuted GTPase that catalyzes slow GTP hydrolysis, GTPase activity is stimulated by the 30S ribosomal subunit.</text>
</comment>
<dbReference type="HAMAP" id="MF_01820">
    <property type="entry name" value="GTPase_RsgA"/>
    <property type="match status" value="1"/>
</dbReference>
<dbReference type="InterPro" id="IPR004881">
    <property type="entry name" value="Ribosome_biogen_GTPase_RsgA"/>
</dbReference>
<sequence length="326" mass="36820">MSDNSSDKIAVVLWGANNIFSIADAGDDRVYEARIKGKKLNTGTTQYNPLAPGDRVVYEAVGGPEDSHPSAMIIGRVDRKNELSRWNKKRKQDQCIAANIDEMCVLSSVQSPPFRPRFVDRALALGEYNRLTMRIVINKADQGIDDELEERAAYYRQIGYEVSLISVKEGVGVDHLLDQWVNKEILLLGQSGVGKSSLLQAIFPEQDIRVGDINMKYNRGRHTTVLAKAYPRPGHRGWIIDTPGIRELDLYGIPPEDLGFYFIDFIPFAERCGIRSCRHVHEPDCAVKDAVAQGKILEDRYDSYLNSLIVMEESARKSKDWNYNKL</sequence>
<dbReference type="InterPro" id="IPR025662">
    <property type="entry name" value="Sigma_54_int_dom_ATP-bd_1"/>
</dbReference>